<organism evidence="2 3">
    <name type="scientific">Sarcoptes scabiei</name>
    <name type="common">Itch mite</name>
    <name type="synonym">Acarus scabiei</name>
    <dbReference type="NCBI Taxonomy" id="52283"/>
    <lineage>
        <taxon>Eukaryota</taxon>
        <taxon>Metazoa</taxon>
        <taxon>Ecdysozoa</taxon>
        <taxon>Arthropoda</taxon>
        <taxon>Chelicerata</taxon>
        <taxon>Arachnida</taxon>
        <taxon>Acari</taxon>
        <taxon>Acariformes</taxon>
        <taxon>Sarcoptiformes</taxon>
        <taxon>Astigmata</taxon>
        <taxon>Psoroptidia</taxon>
        <taxon>Sarcoptoidea</taxon>
        <taxon>Sarcoptidae</taxon>
        <taxon>Sarcoptinae</taxon>
        <taxon>Sarcoptes</taxon>
    </lineage>
</organism>
<feature type="compositionally biased region" description="Low complexity" evidence="1">
    <location>
        <begin position="50"/>
        <end position="62"/>
    </location>
</feature>
<feature type="compositionally biased region" description="Polar residues" evidence="1">
    <location>
        <begin position="1"/>
        <end position="29"/>
    </location>
</feature>
<dbReference type="EMBL" id="JXLN01007420">
    <property type="protein sequence ID" value="KPM04115.1"/>
    <property type="molecule type" value="Genomic_DNA"/>
</dbReference>
<evidence type="ECO:0000256" key="1">
    <source>
        <dbReference type="SAM" id="MobiDB-lite"/>
    </source>
</evidence>
<proteinExistence type="predicted"/>
<evidence type="ECO:0000313" key="2">
    <source>
        <dbReference type="EMBL" id="KPM04115.1"/>
    </source>
</evidence>
<feature type="compositionally biased region" description="Low complexity" evidence="1">
    <location>
        <begin position="76"/>
        <end position="88"/>
    </location>
</feature>
<sequence>MSLVQNSLLPKSSDQTQQNSSNFIPSKQSFDVIRNVDANVGEGASSITSNNQNQQQQQQQQQHPPPSSYPNTSNRQSDSPPSSQSQPSLNIEKSNEKNTDGAPQSNNLIKATGIKMIDSLSKRNNNPDII</sequence>
<protein>
    <submittedName>
        <fullName evidence="2">Uncharacterized protein</fullName>
    </submittedName>
</protein>
<name>A0A132A0P6_SARSC</name>
<feature type="region of interest" description="Disordered" evidence="1">
    <location>
        <begin position="1"/>
        <end position="110"/>
    </location>
</feature>
<dbReference type="OrthoDB" id="6516162at2759"/>
<dbReference type="Proteomes" id="UP000616769">
    <property type="component" value="Unassembled WGS sequence"/>
</dbReference>
<comment type="caution">
    <text evidence="2">The sequence shown here is derived from an EMBL/GenBank/DDBJ whole genome shotgun (WGS) entry which is preliminary data.</text>
</comment>
<dbReference type="VEuPathDB" id="VectorBase:SSCA003704"/>
<reference evidence="2 3" key="1">
    <citation type="journal article" date="2015" name="Parasit. Vectors">
        <title>Draft genome of the scabies mite.</title>
        <authorList>
            <person name="Rider S.D.Jr."/>
            <person name="Morgan M.S."/>
            <person name="Arlian L.G."/>
        </authorList>
    </citation>
    <scope>NUCLEOTIDE SEQUENCE [LARGE SCALE GENOMIC DNA]</scope>
    <source>
        <strain evidence="2">Arlian Lab</strain>
    </source>
</reference>
<gene>
    <name evidence="2" type="ORF">QR98_0025550</name>
</gene>
<accession>A0A132A0P6</accession>
<dbReference type="AlphaFoldDB" id="A0A132A0P6"/>
<evidence type="ECO:0000313" key="3">
    <source>
        <dbReference type="Proteomes" id="UP000616769"/>
    </source>
</evidence>